<evidence type="ECO:0000256" key="3">
    <source>
        <dbReference type="ARBA" id="ARBA00022804"/>
    </source>
</evidence>
<dbReference type="KEGG" id="vg:80398298"/>
<sequence>MPTLNYKFFPPFEHVRKSFNSAGVLTNTLTTSHPTPNANFHPREKTVYRSWSRTPNYKTIRKTQGYLQTLSLTEQTLEVRGEFWSGSLKDPFTMRREEYKNFITRVPQSVHWAESGGEALVTSRETAARVDAKFKVLSNARDLKVNLPVTFYEGRKTVDLIADSAKTLATAYSAFRKGRFKQAARTLGIGKPSKTAANHWLAYQYGWRPILSDAVGSATELYDLLHKSGKYTPRRKLASQVRYTGTGKRDSGYCYADSDWYDLYKWDRTVVGRAGLLLEVEYAPAAAAASLGVGLTDPLLTLWELIPFSFVFDWFVGVGEWLEVRSSLQGLKVLAGYESSVTAYSGYTQTTYWKGSRTIADPAIPPWYWDVRQHIRQPWNGSLTTIRTPLYDSLNGSRLTTAAALCRQLTFGDRAPGKYRP</sequence>
<accession>A0A8S5KZE2</accession>
<name>A0A8S5KZE2_9VIRU</name>
<evidence type="ECO:0000313" key="8">
    <source>
        <dbReference type="EMBL" id="DAD50769.1"/>
    </source>
</evidence>
<dbReference type="Pfam" id="PF03863">
    <property type="entry name" value="Phage_mat-A"/>
    <property type="match status" value="1"/>
</dbReference>
<organism evidence="8 9">
    <name type="scientific">ssRNA phage SRR5208570_2</name>
    <dbReference type="NCBI Taxonomy" id="2786379"/>
    <lineage>
        <taxon>Viruses</taxon>
        <taxon>Riboviria</taxon>
        <taxon>Orthornavirae</taxon>
        <taxon>Lenarviricota</taxon>
        <taxon>Leviviricetes</taxon>
        <taxon>Norzivirales</taxon>
        <taxon>Fiersviridae</taxon>
        <taxon>Dohlivirus</taxon>
        <taxon>Dohlivirus borborovivens</taxon>
    </lineage>
</organism>
<keyword evidence="2" id="KW-0945">Host-virus interaction</keyword>
<evidence type="ECO:0000256" key="7">
    <source>
        <dbReference type="ARBA" id="ARBA00035110"/>
    </source>
</evidence>
<dbReference type="GO" id="GO:0044423">
    <property type="term" value="C:virion component"/>
    <property type="evidence" value="ECO:0007669"/>
    <property type="project" value="UniProtKB-KW"/>
</dbReference>
<dbReference type="GeneID" id="80398298"/>
<protein>
    <submittedName>
        <fullName evidence="8">Maturation protein</fullName>
    </submittedName>
</protein>
<evidence type="ECO:0000313" key="9">
    <source>
        <dbReference type="Proteomes" id="UP000680307"/>
    </source>
</evidence>
<comment type="similarity">
    <text evidence="7">Belongs to the Leviviricetes maturation protein family.</text>
</comment>
<dbReference type="RefSeq" id="YP_010769319.1">
    <property type="nucleotide sequence ID" value="NC_073938.1"/>
</dbReference>
<keyword evidence="6" id="KW-1160">Virus entry into host cell</keyword>
<dbReference type="GO" id="GO:0039666">
    <property type="term" value="P:virion attachment to host cell pilus"/>
    <property type="evidence" value="ECO:0007669"/>
    <property type="project" value="UniProtKB-KW"/>
</dbReference>
<dbReference type="Proteomes" id="UP000680307">
    <property type="component" value="Segment"/>
</dbReference>
<dbReference type="EMBL" id="BK013622">
    <property type="protein sequence ID" value="DAD50769.1"/>
    <property type="molecule type" value="Genomic_RNA"/>
</dbReference>
<evidence type="ECO:0000256" key="4">
    <source>
        <dbReference type="ARBA" id="ARBA00022844"/>
    </source>
</evidence>
<keyword evidence="5" id="KW-1175">Viral attachment to host cell pilus</keyword>
<comment type="subcellular location">
    <subcellularLocation>
        <location evidence="1">Virion</location>
    </subcellularLocation>
</comment>
<keyword evidence="4" id="KW-0946">Virion</keyword>
<keyword evidence="3" id="KW-1161">Viral attachment to host cell</keyword>
<keyword evidence="9" id="KW-1185">Reference proteome</keyword>
<dbReference type="InterPro" id="IPR005563">
    <property type="entry name" value="A_protein"/>
</dbReference>
<gene>
    <name evidence="8" type="primary">SRR5208570_2_2</name>
</gene>
<evidence type="ECO:0000256" key="6">
    <source>
        <dbReference type="ARBA" id="ARBA00023296"/>
    </source>
</evidence>
<evidence type="ECO:0000256" key="1">
    <source>
        <dbReference type="ARBA" id="ARBA00004328"/>
    </source>
</evidence>
<reference evidence="8" key="1">
    <citation type="submission" date="2020-09" db="EMBL/GenBank/DDBJ databases">
        <title>Leviviricetes taxonomy.</title>
        <authorList>
            <person name="Stockdale S.R."/>
            <person name="Callanan J."/>
            <person name="Adriaenssens E.M."/>
            <person name="Kuhn J.H."/>
            <person name="Rumnieks J."/>
            <person name="Shkoporov A."/>
            <person name="Draper L.A."/>
            <person name="Ross P."/>
            <person name="Hill C."/>
        </authorList>
    </citation>
    <scope>NUCLEOTIDE SEQUENCE</scope>
</reference>
<evidence type="ECO:0000256" key="2">
    <source>
        <dbReference type="ARBA" id="ARBA00022581"/>
    </source>
</evidence>
<proteinExistence type="inferred from homology"/>
<evidence type="ECO:0000256" key="5">
    <source>
        <dbReference type="ARBA" id="ARBA00023104"/>
    </source>
</evidence>